<feature type="chain" id="PRO_5035834197" description="MRH domain-containing protein" evidence="5">
    <location>
        <begin position="22"/>
        <end position="254"/>
    </location>
</feature>
<accession>A0A8T0DI95</accession>
<feature type="signal peptide" evidence="5">
    <location>
        <begin position="1"/>
        <end position="21"/>
    </location>
</feature>
<dbReference type="InterPro" id="IPR045149">
    <property type="entry name" value="OS-9-like"/>
</dbReference>
<dbReference type="GO" id="GO:0030970">
    <property type="term" value="P:retrograde protein transport, ER to cytosol"/>
    <property type="evidence" value="ECO:0007669"/>
    <property type="project" value="TreeGrafter"/>
</dbReference>
<evidence type="ECO:0000313" key="7">
    <source>
        <dbReference type="EMBL" id="KAF8567370.1"/>
    </source>
</evidence>
<evidence type="ECO:0000256" key="4">
    <source>
        <dbReference type="ARBA" id="ARBA00023157"/>
    </source>
</evidence>
<dbReference type="GO" id="GO:0005788">
    <property type="term" value="C:endoplasmic reticulum lumen"/>
    <property type="evidence" value="ECO:0007669"/>
    <property type="project" value="TreeGrafter"/>
</dbReference>
<keyword evidence="4" id="KW-1015">Disulfide bond</keyword>
<dbReference type="Proteomes" id="UP000699462">
    <property type="component" value="Unassembled WGS sequence"/>
</dbReference>
<dbReference type="EMBL" id="JTDF01003924">
    <property type="protein sequence ID" value="KAF8567370.1"/>
    <property type="molecule type" value="Genomic_DNA"/>
</dbReference>
<evidence type="ECO:0000259" key="6">
    <source>
        <dbReference type="PROSITE" id="PS51914"/>
    </source>
</evidence>
<dbReference type="Gene3D" id="2.70.130.10">
    <property type="entry name" value="Mannose-6-phosphate receptor binding domain"/>
    <property type="match status" value="1"/>
</dbReference>
<gene>
    <name evidence="7" type="ORF">P879_10862</name>
</gene>
<dbReference type="Pfam" id="PF07915">
    <property type="entry name" value="PRKCSH"/>
    <property type="match status" value="1"/>
</dbReference>
<comment type="caution">
    <text evidence="7">The sequence shown here is derived from an EMBL/GenBank/DDBJ whole genome shotgun (WGS) entry which is preliminary data.</text>
</comment>
<evidence type="ECO:0000313" key="8">
    <source>
        <dbReference type="Proteomes" id="UP000699462"/>
    </source>
</evidence>
<organism evidence="7 8">
    <name type="scientific">Paragonimus westermani</name>
    <dbReference type="NCBI Taxonomy" id="34504"/>
    <lineage>
        <taxon>Eukaryota</taxon>
        <taxon>Metazoa</taxon>
        <taxon>Spiralia</taxon>
        <taxon>Lophotrochozoa</taxon>
        <taxon>Platyhelminthes</taxon>
        <taxon>Trematoda</taxon>
        <taxon>Digenea</taxon>
        <taxon>Plagiorchiida</taxon>
        <taxon>Troglotremata</taxon>
        <taxon>Troglotrematidae</taxon>
        <taxon>Paragonimus</taxon>
    </lineage>
</organism>
<name>A0A8T0DI95_9TREM</name>
<dbReference type="PANTHER" id="PTHR15414:SF5">
    <property type="entry name" value="PROTEIN OS-9"/>
    <property type="match status" value="1"/>
</dbReference>
<evidence type="ECO:0000256" key="1">
    <source>
        <dbReference type="ARBA" id="ARBA00004240"/>
    </source>
</evidence>
<proteinExistence type="predicted"/>
<dbReference type="PANTHER" id="PTHR15414">
    <property type="entry name" value="OS-9-RELATED"/>
    <property type="match status" value="1"/>
</dbReference>
<protein>
    <recommendedName>
        <fullName evidence="6">MRH domain-containing protein</fullName>
    </recommendedName>
</protein>
<dbReference type="InterPro" id="IPR009011">
    <property type="entry name" value="Man6P_isomerase_rcpt-bd_dom_sf"/>
</dbReference>
<dbReference type="PROSITE" id="PS51914">
    <property type="entry name" value="MRH"/>
    <property type="match status" value="1"/>
</dbReference>
<dbReference type="AlphaFoldDB" id="A0A8T0DI95"/>
<keyword evidence="8" id="KW-1185">Reference proteome</keyword>
<dbReference type="OrthoDB" id="448954at2759"/>
<dbReference type="GO" id="GO:0030968">
    <property type="term" value="P:endoplasmic reticulum unfolded protein response"/>
    <property type="evidence" value="ECO:0007669"/>
    <property type="project" value="InterPro"/>
</dbReference>
<dbReference type="SUPFAM" id="SSF50911">
    <property type="entry name" value="Mannose 6-phosphate receptor domain"/>
    <property type="match status" value="1"/>
</dbReference>
<keyword evidence="2 5" id="KW-0732">Signal</keyword>
<evidence type="ECO:0000256" key="3">
    <source>
        <dbReference type="ARBA" id="ARBA00022824"/>
    </source>
</evidence>
<keyword evidence="3" id="KW-0256">Endoplasmic reticulum</keyword>
<dbReference type="InterPro" id="IPR012913">
    <property type="entry name" value="OS9-like_dom"/>
</dbReference>
<reference evidence="7 8" key="1">
    <citation type="submission" date="2019-07" db="EMBL/GenBank/DDBJ databases">
        <title>Annotation for the trematode Paragonimus westermani.</title>
        <authorList>
            <person name="Choi Y.-J."/>
        </authorList>
    </citation>
    <scope>NUCLEOTIDE SEQUENCE [LARGE SCALE GENOMIC DNA]</scope>
    <source>
        <strain evidence="7">180907_Pwestermani</strain>
    </source>
</reference>
<comment type="subcellular location">
    <subcellularLocation>
        <location evidence="1">Endoplasmic reticulum</location>
    </subcellularLocation>
</comment>
<feature type="domain" description="MRH" evidence="6">
    <location>
        <begin position="98"/>
        <end position="217"/>
    </location>
</feature>
<sequence>MYLSVLCTFTVLTSCALLLAGSSIETLMHEIKYDVQLSADVPAPVIAEDISSTVEMYSKYGQKFTCQLPLTKDININAAPPLINNSYIASLLSKLDGSDCLHLCWLQHRGWWTYELCYKRHILQYREENKRRISEILLGRFDSETNWDVPDRNLTDEPFFHSEHYVNGSICDITFKQRRVEVRYSCGEDDYFGISNVEEVETCVYRMDVSAPTLCSHPSFAARVPLKVEPILCVPVVLPIDVAGSKGVFGDFCP</sequence>
<evidence type="ECO:0000256" key="5">
    <source>
        <dbReference type="SAM" id="SignalP"/>
    </source>
</evidence>
<evidence type="ECO:0000256" key="2">
    <source>
        <dbReference type="ARBA" id="ARBA00022729"/>
    </source>
</evidence>
<dbReference type="InterPro" id="IPR044865">
    <property type="entry name" value="MRH_dom"/>
</dbReference>